<organism evidence="1">
    <name type="scientific">viral metagenome</name>
    <dbReference type="NCBI Taxonomy" id="1070528"/>
    <lineage>
        <taxon>unclassified sequences</taxon>
        <taxon>metagenomes</taxon>
        <taxon>organismal metagenomes</taxon>
    </lineage>
</organism>
<dbReference type="InterPro" id="IPR027417">
    <property type="entry name" value="P-loop_NTPase"/>
</dbReference>
<dbReference type="SUPFAM" id="SSF52540">
    <property type="entry name" value="P-loop containing nucleoside triphosphate hydrolases"/>
    <property type="match status" value="1"/>
</dbReference>
<protein>
    <recommendedName>
        <fullName evidence="2">Helicase ATP-binding domain-containing protein</fullName>
    </recommendedName>
</protein>
<dbReference type="AlphaFoldDB" id="A0A6C0C5A8"/>
<evidence type="ECO:0008006" key="2">
    <source>
        <dbReference type="Google" id="ProtNLM"/>
    </source>
</evidence>
<reference evidence="1" key="1">
    <citation type="journal article" date="2020" name="Nature">
        <title>Giant virus diversity and host interactions through global metagenomics.</title>
        <authorList>
            <person name="Schulz F."/>
            <person name="Roux S."/>
            <person name="Paez-Espino D."/>
            <person name="Jungbluth S."/>
            <person name="Walsh D.A."/>
            <person name="Denef V.J."/>
            <person name="McMahon K.D."/>
            <person name="Konstantinidis K.T."/>
            <person name="Eloe-Fadrosh E.A."/>
            <person name="Kyrpides N.C."/>
            <person name="Woyke T."/>
        </authorList>
    </citation>
    <scope>NUCLEOTIDE SEQUENCE</scope>
    <source>
        <strain evidence="1">GVMAG-M-3300020185-18</strain>
    </source>
</reference>
<dbReference type="EMBL" id="MN739325">
    <property type="protein sequence ID" value="QHS98838.1"/>
    <property type="molecule type" value="Genomic_DNA"/>
</dbReference>
<accession>A0A6C0C5A8</accession>
<name>A0A6C0C5A8_9ZZZZ</name>
<sequence>MDLTQRKLTKEEWESLEVPLPEKEMKILKMIHDSFTNVNFVSNDSISLNTYMKVLSDFELYNYHFYKLYFMKYINEIIKKFKLKMVFDIKKKKIKKLKKADEFRIKNLQKKIKDVKNIIYEYILLDVCILFLKSSDNEKSKWYYTIKRLLQNNVVNINMYIIEFINTLLDLYKNKMEKLKHILVKNAEVYIEKNVYLSKYCNLELYEHQKKIFTISKNENPKCILYQAPTGTGKTLSPIGLKNKYKIIFVCAAKHVGLQLAKACISMEIPIAIAFGCRDVGDIRLHYYAAKEIVRNRRSGGIFRVDNSVGDKVEIIISDIQSYLYSMRYMQAFNENKDILWYWDEPTITLDYEQHEFHEILKNNWQKNEIPNVILSSATLPDKDKILPMVYGFKNKFKKCEVYEVKSYDCKKTISLIDANGHVIMPHIIANNNKKKLKTFSKYINNNKTLLRHVDVKELSKFIYFVNKHDLIKDVYKIDNYFETVESIDIISIKLYYLKIIKSIKEMPDKLWLKYKNNFKKEYTSNIKITTSDSYTLTDGPTIFLAENVENLALFYLKASNIPKEELLKLIKIIEENEVYRKELDKVVFEEKERQDKISDKKTDKDNKMDSKEYQKLEEFDRKVSMLKSKIKPIQLKSRYIPNTKQHIAANLNINIMNSIDKHRVERCFKSEIDDEIVEEIMLLDVRDEWKILLLMGIGVFVEHKSKQYRDIMKKLAQEQKLYLILASSDYIYGTNYQFCHGYLGKDLENMTQEKMMQAFGRVGRKNNQLEYTIRIRDNHIIEKLYSEDEEKLEIDNMNDLFG</sequence>
<proteinExistence type="predicted"/>
<evidence type="ECO:0000313" key="1">
    <source>
        <dbReference type="EMBL" id="QHS98838.1"/>
    </source>
</evidence>
<dbReference type="Gene3D" id="3.40.50.300">
    <property type="entry name" value="P-loop containing nucleotide triphosphate hydrolases"/>
    <property type="match status" value="2"/>
</dbReference>